<comment type="caution">
    <text evidence="13">Lacks conserved residue(s) required for the propagation of feature annotation.</text>
</comment>
<accession>A0A559KJF3</accession>
<evidence type="ECO:0000256" key="9">
    <source>
        <dbReference type="ARBA" id="ARBA00023172"/>
    </source>
</evidence>
<evidence type="ECO:0000256" key="1">
    <source>
        <dbReference type="ARBA" id="ARBA00004496"/>
    </source>
</evidence>
<sequence>MNDFCKKIKLSKNQISLIKNKKLSNLGMNLEKDINSTNLYYNRQNKALIFKSEIPIQVVKVKYHQRKKTQITEAYYRSRSLPDYQGLYKEKYLCFDAKETNHKTNFTFANIPEHQILHLQRVKQFKGIAFFLIFFVNKNKYFYMPIEFFINYINNTQKKSINYNILEKELFEIPFGYSPRIDYLKIVDKFLK</sequence>
<feature type="binding site" evidence="13">
    <location>
        <position position="83"/>
    </location>
    <ligand>
        <name>Mg(2+)</name>
        <dbReference type="ChEBI" id="CHEBI:18420"/>
    </ligand>
</feature>
<name>A0A559KJF3_9MOLU</name>
<dbReference type="Pfam" id="PF03838">
    <property type="entry name" value="RecU"/>
    <property type="match status" value="1"/>
</dbReference>
<dbReference type="Proteomes" id="UP000320078">
    <property type="component" value="Unassembled WGS sequence"/>
</dbReference>
<keyword evidence="4 13" id="KW-0479">Metal-binding</keyword>
<dbReference type="GO" id="GO:0008821">
    <property type="term" value="F:crossover junction DNA endonuclease activity"/>
    <property type="evidence" value="ECO:0007669"/>
    <property type="project" value="UniProtKB-EC"/>
</dbReference>
<evidence type="ECO:0000313" key="14">
    <source>
        <dbReference type="EMBL" id="TVY12262.1"/>
    </source>
</evidence>
<evidence type="ECO:0000256" key="11">
    <source>
        <dbReference type="ARBA" id="ARBA00023447"/>
    </source>
</evidence>
<dbReference type="GO" id="GO:0000287">
    <property type="term" value="F:magnesium ion binding"/>
    <property type="evidence" value="ECO:0007669"/>
    <property type="project" value="UniProtKB-UniRule"/>
</dbReference>
<keyword evidence="5 13" id="KW-0255">Endonuclease</keyword>
<feature type="binding site" evidence="13">
    <location>
        <position position="96"/>
    </location>
    <ligand>
        <name>Mg(2+)</name>
        <dbReference type="ChEBI" id="CHEBI:18420"/>
    </ligand>
</feature>
<dbReference type="SUPFAM" id="SSF52980">
    <property type="entry name" value="Restriction endonuclease-like"/>
    <property type="match status" value="1"/>
</dbReference>
<dbReference type="GO" id="GO:0006310">
    <property type="term" value="P:DNA recombination"/>
    <property type="evidence" value="ECO:0007669"/>
    <property type="project" value="UniProtKB-UniRule"/>
</dbReference>
<dbReference type="Gene3D" id="3.40.1350.10">
    <property type="match status" value="1"/>
</dbReference>
<keyword evidence="2 13" id="KW-0963">Cytoplasm</keyword>
<feature type="site" description="Transition state stabilizer" evidence="13">
    <location>
        <position position="98"/>
    </location>
</feature>
<evidence type="ECO:0000256" key="7">
    <source>
        <dbReference type="ARBA" id="ARBA00022801"/>
    </source>
</evidence>
<evidence type="ECO:0000256" key="4">
    <source>
        <dbReference type="ARBA" id="ARBA00022723"/>
    </source>
</evidence>
<dbReference type="GO" id="GO:0006281">
    <property type="term" value="P:DNA repair"/>
    <property type="evidence" value="ECO:0007669"/>
    <property type="project" value="UniProtKB-UniRule"/>
</dbReference>
<comment type="function">
    <text evidence="13">Endonuclease that resolves Holliday junction intermediates in genetic recombination. Cleaves mobile four-strand junctions by introducing symmetrical nicks in paired strands. Promotes annealing of linear ssDNA with homologous dsDNA. Required for DNA repair, homologous recombination and chromosome segregation.</text>
</comment>
<dbReference type="CDD" id="cd22354">
    <property type="entry name" value="RecU-like"/>
    <property type="match status" value="1"/>
</dbReference>
<dbReference type="InterPro" id="IPR011856">
    <property type="entry name" value="tRNA_endonuc-like_dom_sf"/>
</dbReference>
<keyword evidence="8 13" id="KW-0460">Magnesium</keyword>
<reference evidence="14 15" key="1">
    <citation type="submission" date="2019-06" db="EMBL/GenBank/DDBJ databases">
        <title>Draft Genome Sequence of Candidatus Phytoplasma pini-Related Strain MDPP: A Resource for Comparative Genomics of Gymnosperm-infecting Phytoplasmas.</title>
        <authorList>
            <person name="Cai W."/>
            <person name="Costanzo S."/>
            <person name="Shao J."/>
            <person name="Zhao Y."/>
            <person name="Davis R."/>
        </authorList>
    </citation>
    <scope>NUCLEOTIDE SEQUENCE [LARGE SCALE GENOMIC DNA]</scope>
    <source>
        <strain evidence="14 15">MDPP</strain>
    </source>
</reference>
<keyword evidence="10 13" id="KW-0234">DNA repair</keyword>
<evidence type="ECO:0000256" key="3">
    <source>
        <dbReference type="ARBA" id="ARBA00022722"/>
    </source>
</evidence>
<comment type="similarity">
    <text evidence="11 13">Belongs to the RecU family.</text>
</comment>
<comment type="subcellular location">
    <subcellularLocation>
        <location evidence="1 13">Cytoplasm</location>
    </subcellularLocation>
</comment>
<dbReference type="RefSeq" id="WP_144658354.1">
    <property type="nucleotide sequence ID" value="NZ_VIAE01000004.1"/>
</dbReference>
<dbReference type="AlphaFoldDB" id="A0A559KJF3"/>
<dbReference type="OrthoDB" id="9783592at2"/>
<keyword evidence="15" id="KW-1185">Reference proteome</keyword>
<evidence type="ECO:0000256" key="6">
    <source>
        <dbReference type="ARBA" id="ARBA00022763"/>
    </source>
</evidence>
<comment type="caution">
    <text evidence="14">The sequence shown here is derived from an EMBL/GenBank/DDBJ whole genome shotgun (WGS) entry which is preliminary data.</text>
</comment>
<evidence type="ECO:0000256" key="10">
    <source>
        <dbReference type="ARBA" id="ARBA00023204"/>
    </source>
</evidence>
<keyword evidence="9 13" id="KW-0233">DNA recombination</keyword>
<evidence type="ECO:0000256" key="12">
    <source>
        <dbReference type="ARBA" id="ARBA00029523"/>
    </source>
</evidence>
<dbReference type="GO" id="GO:0003676">
    <property type="term" value="F:nucleic acid binding"/>
    <property type="evidence" value="ECO:0007669"/>
    <property type="project" value="InterPro"/>
</dbReference>
<dbReference type="EC" id="3.1.21.10" evidence="13"/>
<dbReference type="NCBIfam" id="NF002581">
    <property type="entry name" value="PRK02234.1-2"/>
    <property type="match status" value="1"/>
</dbReference>
<gene>
    <name evidence="13 14" type="primary">recU</name>
    <name evidence="14" type="ORF">MDPP_00209</name>
</gene>
<proteinExistence type="inferred from homology"/>
<feature type="binding site" evidence="13">
    <location>
        <position position="115"/>
    </location>
    <ligand>
        <name>Mg(2+)</name>
        <dbReference type="ChEBI" id="CHEBI:18420"/>
    </ligand>
</feature>
<evidence type="ECO:0000256" key="5">
    <source>
        <dbReference type="ARBA" id="ARBA00022759"/>
    </source>
</evidence>
<organism evidence="14 15">
    <name type="scientific">Candidatus Phytoplasma pini</name>
    <dbReference type="NCBI Taxonomy" id="267362"/>
    <lineage>
        <taxon>Bacteria</taxon>
        <taxon>Bacillati</taxon>
        <taxon>Mycoplasmatota</taxon>
        <taxon>Mollicutes</taxon>
        <taxon>Acholeplasmatales</taxon>
        <taxon>Acholeplasmataceae</taxon>
        <taxon>Candidatus Phytoplasma</taxon>
    </lineage>
</organism>
<dbReference type="GO" id="GO:0007059">
    <property type="term" value="P:chromosome segregation"/>
    <property type="evidence" value="ECO:0007669"/>
    <property type="project" value="UniProtKB-UniRule"/>
</dbReference>
<protein>
    <recommendedName>
        <fullName evidence="12 13">Holliday junction resolvase RecU</fullName>
        <ecNumber evidence="13">3.1.21.10</ecNumber>
    </recommendedName>
    <alternativeName>
        <fullName evidence="13">Recombination protein U homolog</fullName>
    </alternativeName>
</protein>
<dbReference type="PIRSF" id="PIRSF037785">
    <property type="entry name" value="RecU"/>
    <property type="match status" value="1"/>
</dbReference>
<evidence type="ECO:0000256" key="8">
    <source>
        <dbReference type="ARBA" id="ARBA00022842"/>
    </source>
</evidence>
<dbReference type="HAMAP" id="MF_00130">
    <property type="entry name" value="RecU"/>
    <property type="match status" value="1"/>
</dbReference>
<keyword evidence="7 13" id="KW-0378">Hydrolase</keyword>
<evidence type="ECO:0000256" key="13">
    <source>
        <dbReference type="HAMAP-Rule" id="MF_00130"/>
    </source>
</evidence>
<evidence type="ECO:0000256" key="2">
    <source>
        <dbReference type="ARBA" id="ARBA00022490"/>
    </source>
</evidence>
<keyword evidence="3 13" id="KW-0540">Nuclease</keyword>
<dbReference type="InterPro" id="IPR011335">
    <property type="entry name" value="Restrct_endonuc-II-like"/>
</dbReference>
<evidence type="ECO:0000313" key="15">
    <source>
        <dbReference type="Proteomes" id="UP000320078"/>
    </source>
</evidence>
<keyword evidence="6 13" id="KW-0227">DNA damage</keyword>
<comment type="cofactor">
    <cofactor evidence="13">
        <name>Mg(2+)</name>
        <dbReference type="ChEBI" id="CHEBI:18420"/>
    </cofactor>
    <text evidence="13">Binds 1 Mg(2+) ion per subunit.</text>
</comment>
<dbReference type="InterPro" id="IPR004612">
    <property type="entry name" value="Resolv_RecU"/>
</dbReference>
<comment type="catalytic activity">
    <reaction evidence="13">
        <text>Endonucleolytic cleavage at a junction such as a reciprocal single-stranded crossover between two homologous DNA duplexes (Holliday junction).</text>
        <dbReference type="EC" id="3.1.21.10"/>
    </reaction>
</comment>
<dbReference type="EMBL" id="VIAE01000004">
    <property type="protein sequence ID" value="TVY12262.1"/>
    <property type="molecule type" value="Genomic_DNA"/>
</dbReference>
<dbReference type="GO" id="GO:0005737">
    <property type="term" value="C:cytoplasm"/>
    <property type="evidence" value="ECO:0007669"/>
    <property type="project" value="UniProtKB-SubCell"/>
</dbReference>